<reference evidence="2 3" key="1">
    <citation type="submission" date="2015-08" db="EMBL/GenBank/DDBJ databases">
        <title>Next Generation Sequencing and Analysis of the Genome of Puccinia sorghi L Schw, the Causal Agent of Maize Common Rust.</title>
        <authorList>
            <person name="Rochi L."/>
            <person name="Burguener G."/>
            <person name="Darino M."/>
            <person name="Turjanski A."/>
            <person name="Kreff E."/>
            <person name="Dieguez M.J."/>
            <person name="Sacco F."/>
        </authorList>
    </citation>
    <scope>NUCLEOTIDE SEQUENCE [LARGE SCALE GENOMIC DNA]</scope>
    <source>
        <strain evidence="2 3">RO10H11247</strain>
    </source>
</reference>
<organism evidence="2 3">
    <name type="scientific">Puccinia sorghi</name>
    <dbReference type="NCBI Taxonomy" id="27349"/>
    <lineage>
        <taxon>Eukaryota</taxon>
        <taxon>Fungi</taxon>
        <taxon>Dikarya</taxon>
        <taxon>Basidiomycota</taxon>
        <taxon>Pucciniomycotina</taxon>
        <taxon>Pucciniomycetes</taxon>
        <taxon>Pucciniales</taxon>
        <taxon>Pucciniaceae</taxon>
        <taxon>Puccinia</taxon>
    </lineage>
</organism>
<dbReference type="SMART" id="SM00614">
    <property type="entry name" value="ZnF_BED"/>
    <property type="match status" value="1"/>
</dbReference>
<proteinExistence type="predicted"/>
<keyword evidence="3" id="KW-1185">Reference proteome</keyword>
<comment type="caution">
    <text evidence="2">The sequence shown here is derived from an EMBL/GenBank/DDBJ whole genome shotgun (WGS) entry which is preliminary data.</text>
</comment>
<evidence type="ECO:0000313" key="3">
    <source>
        <dbReference type="Proteomes" id="UP000037035"/>
    </source>
</evidence>
<sequence>MALEPAEIQMGDINVMDNKDMRLDGSTSFQPPATPVTTYTSPSGSNKRSWVWAHFIEIENGTSVKCTVVKRGGEPCGRVLKKDKTGSTKSMHEHLMALHKLGDPQKRARTEASIDKYLSKNAKSIPHPADPEVPGRGRTDCQIFPADRHKQTDTDRERERD</sequence>
<dbReference type="Proteomes" id="UP000037035">
    <property type="component" value="Unassembled WGS sequence"/>
</dbReference>
<feature type="compositionally biased region" description="Basic and acidic residues" evidence="1">
    <location>
        <begin position="146"/>
        <end position="161"/>
    </location>
</feature>
<dbReference type="VEuPathDB" id="FungiDB:VP01_2846g4"/>
<accession>A0A0L6V2V4</accession>
<dbReference type="AlphaFoldDB" id="A0A0L6V2V4"/>
<evidence type="ECO:0000313" key="2">
    <source>
        <dbReference type="EMBL" id="KNZ54817.1"/>
    </source>
</evidence>
<dbReference type="STRING" id="27349.A0A0L6V2V4"/>
<dbReference type="OrthoDB" id="191080at2759"/>
<feature type="region of interest" description="Disordered" evidence="1">
    <location>
        <begin position="25"/>
        <end position="46"/>
    </location>
</feature>
<name>A0A0L6V2V4_9BASI</name>
<evidence type="ECO:0000256" key="1">
    <source>
        <dbReference type="SAM" id="MobiDB-lite"/>
    </source>
</evidence>
<dbReference type="EMBL" id="LAVV01007775">
    <property type="protein sequence ID" value="KNZ54817.1"/>
    <property type="molecule type" value="Genomic_DNA"/>
</dbReference>
<feature type="compositionally biased region" description="Basic and acidic residues" evidence="1">
    <location>
        <begin position="129"/>
        <end position="139"/>
    </location>
</feature>
<feature type="region of interest" description="Disordered" evidence="1">
    <location>
        <begin position="117"/>
        <end position="161"/>
    </location>
</feature>
<protein>
    <submittedName>
        <fullName evidence="2">Methylthioribulose-1-phosphate dehydratase</fullName>
    </submittedName>
</protein>
<gene>
    <name evidence="2" type="primary">MDE1</name>
    <name evidence="2" type="ORF">VP01_2846g4</name>
</gene>